<feature type="transmembrane region" description="Helical" evidence="5">
    <location>
        <begin position="309"/>
        <end position="327"/>
    </location>
</feature>
<keyword evidence="2 5" id="KW-0812">Transmembrane</keyword>
<dbReference type="PANTHER" id="PTHR46641">
    <property type="entry name" value="FMRFAMIDE RECEPTOR-RELATED"/>
    <property type="match status" value="1"/>
</dbReference>
<comment type="subcellular location">
    <subcellularLocation>
        <location evidence="1">Membrane</location>
    </subcellularLocation>
</comment>
<evidence type="ECO:0000313" key="8">
    <source>
        <dbReference type="Proteomes" id="UP001208570"/>
    </source>
</evidence>
<comment type="caution">
    <text evidence="7">The sequence shown here is derived from an EMBL/GenBank/DDBJ whole genome shotgun (WGS) entry which is preliminary data.</text>
</comment>
<feature type="transmembrane region" description="Helical" evidence="5">
    <location>
        <begin position="135"/>
        <end position="155"/>
    </location>
</feature>
<keyword evidence="8" id="KW-1185">Reference proteome</keyword>
<dbReference type="InterPro" id="IPR052954">
    <property type="entry name" value="GPCR-Ligand_Int"/>
</dbReference>
<evidence type="ECO:0000313" key="7">
    <source>
        <dbReference type="EMBL" id="KAK2151530.1"/>
    </source>
</evidence>
<organism evidence="7 8">
    <name type="scientific">Paralvinella palmiformis</name>
    <dbReference type="NCBI Taxonomy" id="53620"/>
    <lineage>
        <taxon>Eukaryota</taxon>
        <taxon>Metazoa</taxon>
        <taxon>Spiralia</taxon>
        <taxon>Lophotrochozoa</taxon>
        <taxon>Annelida</taxon>
        <taxon>Polychaeta</taxon>
        <taxon>Sedentaria</taxon>
        <taxon>Canalipalpata</taxon>
        <taxon>Terebellida</taxon>
        <taxon>Terebelliformia</taxon>
        <taxon>Alvinellidae</taxon>
        <taxon>Paralvinella</taxon>
    </lineage>
</organism>
<dbReference type="Gene3D" id="1.20.1070.10">
    <property type="entry name" value="Rhodopsin 7-helix transmembrane proteins"/>
    <property type="match status" value="1"/>
</dbReference>
<dbReference type="PANTHER" id="PTHR46641:SF18">
    <property type="entry name" value="G-PROTEIN COUPLED RECEPTORS FAMILY 1 PROFILE DOMAIN-CONTAINING PROTEIN"/>
    <property type="match status" value="1"/>
</dbReference>
<dbReference type="SUPFAM" id="SSF81321">
    <property type="entry name" value="Family A G protein-coupled receptor-like"/>
    <property type="match status" value="1"/>
</dbReference>
<evidence type="ECO:0000256" key="2">
    <source>
        <dbReference type="ARBA" id="ARBA00022692"/>
    </source>
</evidence>
<dbReference type="PROSITE" id="PS00237">
    <property type="entry name" value="G_PROTEIN_RECEP_F1_1"/>
    <property type="match status" value="1"/>
</dbReference>
<feature type="transmembrane region" description="Helical" evidence="5">
    <location>
        <begin position="103"/>
        <end position="123"/>
    </location>
</feature>
<accession>A0AAD9JG50</accession>
<keyword evidence="4 5" id="KW-0472">Membrane</keyword>
<feature type="transmembrane region" description="Helical" evidence="5">
    <location>
        <begin position="69"/>
        <end position="91"/>
    </location>
</feature>
<dbReference type="Proteomes" id="UP001208570">
    <property type="component" value="Unassembled WGS sequence"/>
</dbReference>
<keyword evidence="3 5" id="KW-1133">Transmembrane helix</keyword>
<dbReference type="InterPro" id="IPR017452">
    <property type="entry name" value="GPCR_Rhodpsn_7TM"/>
</dbReference>
<dbReference type="InterPro" id="IPR000276">
    <property type="entry name" value="GPCR_Rhodpsn"/>
</dbReference>
<name>A0AAD9JG50_9ANNE</name>
<feature type="transmembrane region" description="Helical" evidence="5">
    <location>
        <begin position="211"/>
        <end position="233"/>
    </location>
</feature>
<evidence type="ECO:0000256" key="3">
    <source>
        <dbReference type="ARBA" id="ARBA00022989"/>
    </source>
</evidence>
<evidence type="ECO:0000256" key="5">
    <source>
        <dbReference type="SAM" id="Phobius"/>
    </source>
</evidence>
<dbReference type="AlphaFoldDB" id="A0AAD9JG50"/>
<dbReference type="GO" id="GO:0004930">
    <property type="term" value="F:G protein-coupled receptor activity"/>
    <property type="evidence" value="ECO:0007669"/>
    <property type="project" value="InterPro"/>
</dbReference>
<sequence length="434" mass="49640">MHLEVIIDKVNKTLMFFDVDILELMSFFNSSLESSSSSTDNQTGTTFNGSYRDLNEIVEALIYFSHFRFYFVPINAALGIVGNVFTAVTLWSTALSVHPTLHFVIAKCVADSLFLASLFVQWLRMIGYDLYDSGVWCHILAMVTHATNFLSTWFVTCLAVDRFIIVYITGSEKPVCRILKSCPCGLFTARPSIKPGGQLTVPGWTVLKTTVAIIGLSLLSVAVYLNISLTLGVTERSHRKICVPLPMYSSVMQILGEIDIFINVILPYALDVTLTFITCRRVLLFHAARKRTITKREFSRQHYQFYSKSQLRLTIMTAGVCLCFLLLTGPSQTLRFQYTIREMLNTHHRLTIYEYFWQHVFLMVYFSAFSSNFIVIVIFHKGFRKAIELFFVDISFKMRTWYGRRQTNNMDLSPMTFAVDFSSTLVRLNETSLG</sequence>
<dbReference type="EMBL" id="JAODUP010000360">
    <property type="protein sequence ID" value="KAK2151530.1"/>
    <property type="molecule type" value="Genomic_DNA"/>
</dbReference>
<evidence type="ECO:0000259" key="6">
    <source>
        <dbReference type="PROSITE" id="PS50262"/>
    </source>
</evidence>
<feature type="transmembrane region" description="Helical" evidence="5">
    <location>
        <begin position="356"/>
        <end position="379"/>
    </location>
</feature>
<protein>
    <recommendedName>
        <fullName evidence="6">G-protein coupled receptors family 1 profile domain-containing protein</fullName>
    </recommendedName>
</protein>
<dbReference type="PROSITE" id="PS50262">
    <property type="entry name" value="G_PROTEIN_RECEP_F1_2"/>
    <property type="match status" value="1"/>
</dbReference>
<evidence type="ECO:0000256" key="4">
    <source>
        <dbReference type="ARBA" id="ARBA00023136"/>
    </source>
</evidence>
<dbReference type="GO" id="GO:0016020">
    <property type="term" value="C:membrane"/>
    <property type="evidence" value="ECO:0007669"/>
    <property type="project" value="UniProtKB-SubCell"/>
</dbReference>
<feature type="domain" description="G-protein coupled receptors family 1 profile" evidence="6">
    <location>
        <begin position="82"/>
        <end position="375"/>
    </location>
</feature>
<reference evidence="7" key="1">
    <citation type="journal article" date="2023" name="Mol. Biol. Evol.">
        <title>Third-Generation Sequencing Reveals the Adaptive Role of the Epigenome in Three Deep-Sea Polychaetes.</title>
        <authorList>
            <person name="Perez M."/>
            <person name="Aroh O."/>
            <person name="Sun Y."/>
            <person name="Lan Y."/>
            <person name="Juniper S.K."/>
            <person name="Young C.R."/>
            <person name="Angers B."/>
            <person name="Qian P.Y."/>
        </authorList>
    </citation>
    <scope>NUCLEOTIDE SEQUENCE</scope>
    <source>
        <strain evidence="7">P08H-3</strain>
    </source>
</reference>
<proteinExistence type="predicted"/>
<evidence type="ECO:0000256" key="1">
    <source>
        <dbReference type="ARBA" id="ARBA00004370"/>
    </source>
</evidence>
<gene>
    <name evidence="7" type="ORF">LSH36_360g00003</name>
</gene>